<dbReference type="Gene3D" id="1.10.238.160">
    <property type="match status" value="1"/>
</dbReference>
<dbReference type="RefSeq" id="WP_162050564.1">
    <property type="nucleotide sequence ID" value="NZ_AP022345.1"/>
</dbReference>
<dbReference type="OrthoDB" id="5398721at2"/>
<proteinExistence type="predicted"/>
<dbReference type="PANTHER" id="PTHR36154:SF1">
    <property type="entry name" value="DNA-BINDING TRANSCRIPTIONAL ACTIVATOR ALPA"/>
    <property type="match status" value="1"/>
</dbReference>
<keyword evidence="2" id="KW-1185">Reference proteome</keyword>
<accession>A0A7R6TPT7</accession>
<dbReference type="Proteomes" id="UP000463961">
    <property type="component" value="Chromosome"/>
</dbReference>
<dbReference type="PANTHER" id="PTHR36154">
    <property type="entry name" value="DNA-BINDING TRANSCRIPTIONAL ACTIVATOR ALPA"/>
    <property type="match status" value="1"/>
</dbReference>
<gene>
    <name evidence="1" type="ORF">ICHIAU1_09460</name>
</gene>
<dbReference type="InterPro" id="IPR052931">
    <property type="entry name" value="Prophage_regulatory_activator"/>
</dbReference>
<protein>
    <recommendedName>
        <fullName evidence="3">AlpA family transcriptional regulator</fullName>
    </recommendedName>
</protein>
<name>A0A7R6TPT7_9RHOO</name>
<dbReference type="AlphaFoldDB" id="A0A7R6TPT7"/>
<evidence type="ECO:0000313" key="2">
    <source>
        <dbReference type="Proteomes" id="UP000463961"/>
    </source>
</evidence>
<reference evidence="2" key="1">
    <citation type="submission" date="2020-01" db="EMBL/GenBank/DDBJ databases">
        <title>Phosphoaccumulans saitamaens gen. nov., sp. nov., a polyphosphate accumulating bacterium isolated from surface river water.</title>
        <authorList>
            <person name="Watanabe K."/>
            <person name="Suda W."/>
        </authorList>
    </citation>
    <scope>NUCLEOTIDE SEQUENCE [LARGE SCALE GENOMIC DNA]</scope>
    <source>
        <strain evidence="2">ICHIAU1</strain>
    </source>
</reference>
<dbReference type="Pfam" id="PF05930">
    <property type="entry name" value="Phage_AlpA"/>
    <property type="match status" value="1"/>
</dbReference>
<sequence length="82" mass="9091">MLNTLLRFSMVKAKTGYPRSTLYYQISKGTFPKPVKLGERAVGWIAAEVDAVIQARVSGKPDDEIRGLIKQLVSARQSLVQV</sequence>
<dbReference type="EMBL" id="AP022345">
    <property type="protein sequence ID" value="BBU68663.1"/>
    <property type="molecule type" value="Genomic_DNA"/>
</dbReference>
<evidence type="ECO:0000313" key="1">
    <source>
        <dbReference type="EMBL" id="BBU68663.1"/>
    </source>
</evidence>
<dbReference type="InterPro" id="IPR010260">
    <property type="entry name" value="AlpA"/>
</dbReference>
<organism evidence="1 2">
    <name type="scientific">Fluviibacter phosphoraccumulans</name>
    <dbReference type="NCBI Taxonomy" id="1751046"/>
    <lineage>
        <taxon>Bacteria</taxon>
        <taxon>Pseudomonadati</taxon>
        <taxon>Pseudomonadota</taxon>
        <taxon>Betaproteobacteria</taxon>
        <taxon>Rhodocyclales</taxon>
        <taxon>Fluviibacteraceae</taxon>
        <taxon>Fluviibacter</taxon>
    </lineage>
</organism>
<evidence type="ECO:0008006" key="3">
    <source>
        <dbReference type="Google" id="ProtNLM"/>
    </source>
</evidence>